<sequence>MRVVKDFFDRVTARALGGESMLSPRLPSLFEPQRGLPTGWLEEVSEQAAPTERQAVSTEQPAVTRRDVPASPTTVTMREVAKVPPAMQPEQPSAVRQDFDNEPPVAAPIVRSNLKVPKVSQLSSSRPAPAPLEPPAPPARVQRELMLEALPATERRTVHDEGSLLTPTPSVFRTSPATAHARSPVAQAGQAMQPAAAHEPTVHVSIGRLEIRATPAPAKAAPRQDAPRSSPLDDYLRQRGKASP</sequence>
<gene>
    <name evidence="2" type="ORF">Y882_00395</name>
</gene>
<feature type="compositionally biased region" description="Polar residues" evidence="1">
    <location>
        <begin position="165"/>
        <end position="177"/>
    </location>
</feature>
<dbReference type="STRING" id="1440762.Y882_00395"/>
<proteinExistence type="predicted"/>
<evidence type="ECO:0000313" key="3">
    <source>
        <dbReference type="Proteomes" id="UP000035481"/>
    </source>
</evidence>
<feature type="compositionally biased region" description="Pro residues" evidence="1">
    <location>
        <begin position="128"/>
        <end position="138"/>
    </location>
</feature>
<organism evidence="2 3">
    <name type="scientific">Dyella japonica DSM 16301</name>
    <dbReference type="NCBI Taxonomy" id="1440762"/>
    <lineage>
        <taxon>Bacteria</taxon>
        <taxon>Pseudomonadati</taxon>
        <taxon>Pseudomonadota</taxon>
        <taxon>Gammaproteobacteria</taxon>
        <taxon>Lysobacterales</taxon>
        <taxon>Rhodanobacteraceae</taxon>
        <taxon>Dyella</taxon>
    </lineage>
</organism>
<feature type="region of interest" description="Disordered" evidence="1">
    <location>
        <begin position="117"/>
        <end position="138"/>
    </location>
</feature>
<feature type="region of interest" description="Disordered" evidence="1">
    <location>
        <begin position="153"/>
        <end position="244"/>
    </location>
</feature>
<evidence type="ECO:0000313" key="2">
    <source>
        <dbReference type="EMBL" id="KLD66171.1"/>
    </source>
</evidence>
<feature type="region of interest" description="Disordered" evidence="1">
    <location>
        <begin position="44"/>
        <end position="102"/>
    </location>
</feature>
<reference evidence="2 3" key="1">
    <citation type="journal article" date="2015" name="Antonie Van Leeuwenhoek">
        <title>A phylogenomic and molecular marker based taxonomic framework for the order Xanthomonadales: proposal to transfer the families Algiphilaceae and Solimonadaceae to the order Nevskiales ord. nov. and to create a new family within the order Xanthomonadales, the family Rhodanobacteraceae fam. nov., containing the genus Rhodanobacter and its closest relatives.</title>
        <authorList>
            <person name="Naushad S."/>
            <person name="Adeolu M."/>
            <person name="Wong S."/>
            <person name="Sohail M."/>
            <person name="Schellhorn H.E."/>
            <person name="Gupta R.S."/>
        </authorList>
    </citation>
    <scope>NUCLEOTIDE SEQUENCE [LARGE SCALE GENOMIC DNA]</scope>
    <source>
        <strain evidence="2 3">DSM 16301</strain>
    </source>
</reference>
<protein>
    <submittedName>
        <fullName evidence="2">Uncharacterized protein</fullName>
    </submittedName>
</protein>
<name>A0A0G9H9R5_9GAMM</name>
<feature type="compositionally biased region" description="Low complexity" evidence="1">
    <location>
        <begin position="186"/>
        <end position="197"/>
    </location>
</feature>
<accession>A0A0G9H9R5</accession>
<dbReference type="Proteomes" id="UP000035481">
    <property type="component" value="Unassembled WGS sequence"/>
</dbReference>
<dbReference type="AlphaFoldDB" id="A0A0G9H9R5"/>
<comment type="caution">
    <text evidence="2">The sequence shown here is derived from an EMBL/GenBank/DDBJ whole genome shotgun (WGS) entry which is preliminary data.</text>
</comment>
<evidence type="ECO:0000256" key="1">
    <source>
        <dbReference type="SAM" id="MobiDB-lite"/>
    </source>
</evidence>
<dbReference type="PATRIC" id="fig|1440762.4.peg.74"/>
<dbReference type="EMBL" id="JPLA01000001">
    <property type="protein sequence ID" value="KLD66171.1"/>
    <property type="molecule type" value="Genomic_DNA"/>
</dbReference>
<feature type="compositionally biased region" description="Basic and acidic residues" evidence="1">
    <location>
        <begin position="153"/>
        <end position="162"/>
    </location>
</feature>